<dbReference type="GO" id="GO:0006508">
    <property type="term" value="P:proteolysis"/>
    <property type="evidence" value="ECO:0007669"/>
    <property type="project" value="InterPro"/>
</dbReference>
<dbReference type="Pfam" id="PF00026">
    <property type="entry name" value="Asp"/>
    <property type="match status" value="1"/>
</dbReference>
<evidence type="ECO:0000256" key="2">
    <source>
        <dbReference type="PIRSR" id="PIRSR601461-2"/>
    </source>
</evidence>
<feature type="domain" description="Peptidase A1" evidence="4">
    <location>
        <begin position="1"/>
        <end position="220"/>
    </location>
</feature>
<dbReference type="Proteomes" id="UP000293360">
    <property type="component" value="Unassembled WGS sequence"/>
</dbReference>
<reference evidence="5 6" key="1">
    <citation type="submission" date="2018-06" db="EMBL/GenBank/DDBJ databases">
        <title>Complete Genomes of Monosporascus.</title>
        <authorList>
            <person name="Robinson A.J."/>
            <person name="Natvig D.O."/>
        </authorList>
    </citation>
    <scope>NUCLEOTIDE SEQUENCE [LARGE SCALE GENOMIC DNA]</scope>
    <source>
        <strain evidence="5 6">CBS 110550</strain>
    </source>
</reference>
<name>A0A4Q4TNP0_9PEZI</name>
<dbReference type="InterPro" id="IPR033121">
    <property type="entry name" value="PEPTIDASE_A1"/>
</dbReference>
<dbReference type="PANTHER" id="PTHR47966:SF65">
    <property type="entry name" value="ASPARTIC-TYPE ENDOPEPTIDASE"/>
    <property type="match status" value="1"/>
</dbReference>
<dbReference type="InterPro" id="IPR021109">
    <property type="entry name" value="Peptidase_aspartic_dom_sf"/>
</dbReference>
<feature type="disulfide bond" evidence="2">
    <location>
        <begin position="147"/>
        <end position="184"/>
    </location>
</feature>
<dbReference type="InterPro" id="IPR001461">
    <property type="entry name" value="Aspartic_peptidase_A1"/>
</dbReference>
<comment type="caution">
    <text evidence="5">The sequence shown here is derived from an EMBL/GenBank/DDBJ whole genome shotgun (WGS) entry which is preliminary data.</text>
</comment>
<gene>
    <name evidence="5" type="ORF">DL764_001617</name>
</gene>
<dbReference type="PANTHER" id="PTHR47966">
    <property type="entry name" value="BETA-SITE APP-CLEAVING ENZYME, ISOFORM A-RELATED"/>
    <property type="match status" value="1"/>
</dbReference>
<evidence type="ECO:0000313" key="5">
    <source>
        <dbReference type="EMBL" id="RYP08861.1"/>
    </source>
</evidence>
<evidence type="ECO:0000256" key="3">
    <source>
        <dbReference type="SAM" id="MobiDB-lite"/>
    </source>
</evidence>
<keyword evidence="2" id="KW-1015">Disulfide bond</keyword>
<organism evidence="5 6">
    <name type="scientific">Monosporascus ibericus</name>
    <dbReference type="NCBI Taxonomy" id="155417"/>
    <lineage>
        <taxon>Eukaryota</taxon>
        <taxon>Fungi</taxon>
        <taxon>Dikarya</taxon>
        <taxon>Ascomycota</taxon>
        <taxon>Pezizomycotina</taxon>
        <taxon>Sordariomycetes</taxon>
        <taxon>Xylariomycetidae</taxon>
        <taxon>Xylariales</taxon>
        <taxon>Xylariales incertae sedis</taxon>
        <taxon>Monosporascus</taxon>
    </lineage>
</organism>
<dbReference type="SUPFAM" id="SSF50630">
    <property type="entry name" value="Acid proteases"/>
    <property type="match status" value="1"/>
</dbReference>
<evidence type="ECO:0000313" key="6">
    <source>
        <dbReference type="Proteomes" id="UP000293360"/>
    </source>
</evidence>
<dbReference type="STRING" id="155417.A0A4Q4TNP0"/>
<dbReference type="PROSITE" id="PS51767">
    <property type="entry name" value="PEPTIDASE_A1"/>
    <property type="match status" value="1"/>
</dbReference>
<proteinExistence type="inferred from homology"/>
<evidence type="ECO:0000259" key="4">
    <source>
        <dbReference type="PROSITE" id="PS51767"/>
    </source>
</evidence>
<dbReference type="OrthoDB" id="771136at2759"/>
<keyword evidence="6" id="KW-1185">Reference proteome</keyword>
<protein>
    <recommendedName>
        <fullName evidence="4">Peptidase A1 domain-containing protein</fullName>
    </recommendedName>
</protein>
<dbReference type="AlphaFoldDB" id="A0A4Q4TNP0"/>
<evidence type="ECO:0000256" key="1">
    <source>
        <dbReference type="ARBA" id="ARBA00007447"/>
    </source>
</evidence>
<feature type="region of interest" description="Disordered" evidence="3">
    <location>
        <begin position="250"/>
        <end position="277"/>
    </location>
</feature>
<sequence>MVLAAPGYNTSPTISGSLAQNFVDQLEDQGITDTKAFSLALGGKMEQEGLAIFGGLDTGKFSGTLKTLPIIPAEKSPDGAPRYWVDMDHISLTPPSNRTKRYENTTMAVFLDSGATLTLFPPEIAHAIAADFGAESPDMTGMYPVDCSLSAVPGTIDFAFDGITIRVPYSELVREFQTVLGETCYLGIGPHEDFVLLGDTMLRSTYGKPQAPHLHKFAYVNCGTNELEITSKTNLSAMTGDCDLPRFNVPSSAGGNHPTVEATDGSDSAENGGSKGVSVSSDSNSLLGLWIALAVILVDTIG</sequence>
<dbReference type="GO" id="GO:0004190">
    <property type="term" value="F:aspartic-type endopeptidase activity"/>
    <property type="evidence" value="ECO:0007669"/>
    <property type="project" value="InterPro"/>
</dbReference>
<comment type="similarity">
    <text evidence="1">Belongs to the peptidase A1 family.</text>
</comment>
<accession>A0A4Q4TNP0</accession>
<dbReference type="Gene3D" id="2.40.70.10">
    <property type="entry name" value="Acid Proteases"/>
    <property type="match status" value="1"/>
</dbReference>
<dbReference type="EMBL" id="QJNU01000053">
    <property type="protein sequence ID" value="RYP08861.1"/>
    <property type="molecule type" value="Genomic_DNA"/>
</dbReference>